<keyword evidence="2" id="KW-1185">Reference proteome</keyword>
<dbReference type="Proteomes" id="UP000199534">
    <property type="component" value="Unassembled WGS sequence"/>
</dbReference>
<accession>A0A1I6HK99</accession>
<protein>
    <submittedName>
        <fullName evidence="1">Uncharacterized protein</fullName>
    </submittedName>
</protein>
<organism evidence="1 2">
    <name type="scientific">Robiginitalea myxolifaciens</name>
    <dbReference type="NCBI Taxonomy" id="400055"/>
    <lineage>
        <taxon>Bacteria</taxon>
        <taxon>Pseudomonadati</taxon>
        <taxon>Bacteroidota</taxon>
        <taxon>Flavobacteriia</taxon>
        <taxon>Flavobacteriales</taxon>
        <taxon>Flavobacteriaceae</taxon>
        <taxon>Robiginitalea</taxon>
    </lineage>
</organism>
<dbReference type="STRING" id="400055.SAMN04490243_2840"/>
<reference evidence="1 2" key="1">
    <citation type="submission" date="2016-10" db="EMBL/GenBank/DDBJ databases">
        <authorList>
            <person name="de Groot N.N."/>
        </authorList>
    </citation>
    <scope>NUCLEOTIDE SEQUENCE [LARGE SCALE GENOMIC DNA]</scope>
    <source>
        <strain evidence="1 2">DSM 21019</strain>
    </source>
</reference>
<dbReference type="AlphaFoldDB" id="A0A1I6HK99"/>
<evidence type="ECO:0000313" key="2">
    <source>
        <dbReference type="Proteomes" id="UP000199534"/>
    </source>
</evidence>
<dbReference type="RefSeq" id="WP_092983338.1">
    <property type="nucleotide sequence ID" value="NZ_FOYQ01000002.1"/>
</dbReference>
<sequence>MRIYDSLEEIEQDLRVYDLQRQIAVEEAKAAGLTFQQRFIPNNLTSMVLKLARRWGMVWLMRKIAS</sequence>
<name>A0A1I6HK99_9FLAO</name>
<gene>
    <name evidence="1" type="ORF">SAMN04490243_2840</name>
</gene>
<dbReference type="OrthoDB" id="1149272at2"/>
<dbReference type="EMBL" id="FOYQ01000002">
    <property type="protein sequence ID" value="SFR54865.1"/>
    <property type="molecule type" value="Genomic_DNA"/>
</dbReference>
<evidence type="ECO:0000313" key="1">
    <source>
        <dbReference type="EMBL" id="SFR54865.1"/>
    </source>
</evidence>
<proteinExistence type="predicted"/>